<keyword evidence="7" id="KW-1185">Reference proteome</keyword>
<dbReference type="EMBL" id="CP036150">
    <property type="protein sequence ID" value="QEN09545.1"/>
    <property type="molecule type" value="Genomic_DNA"/>
</dbReference>
<keyword evidence="5" id="KW-0119">Carbohydrate metabolism</keyword>
<evidence type="ECO:0000256" key="4">
    <source>
        <dbReference type="ARBA" id="ARBA00022842"/>
    </source>
</evidence>
<dbReference type="AlphaFoldDB" id="A0A5C1QN72"/>
<dbReference type="PANTHER" id="PTHR46193:SF18">
    <property type="entry name" value="HEXITOL PHOSPHATASE B"/>
    <property type="match status" value="1"/>
</dbReference>
<evidence type="ECO:0000313" key="7">
    <source>
        <dbReference type="Proteomes" id="UP000324209"/>
    </source>
</evidence>
<sequence>MIKAVLFDMDGVLADSEEFICEAAMKMFEEKGLIVKPEDFLPFVGAGENRYLGGVAEAYGFDLGSIDEAKARTYAIYGEIIVGRLKELPGAAAFVRECRNKGLKTALATSADKDKMNYTMDEIGLSLDHFDACVNGLDVERKKPFPDIYQMAAQLLGEDPRDCLVVEDAVNGVQAAKAAGARCLALTSSFTRKELEGADWFAPDLSEVPADVLKW</sequence>
<dbReference type="SFLD" id="SFLDG01135">
    <property type="entry name" value="C1.5.6:_HAD__Beta-PGM__Phospha"/>
    <property type="match status" value="1"/>
</dbReference>
<evidence type="ECO:0000256" key="3">
    <source>
        <dbReference type="ARBA" id="ARBA00022723"/>
    </source>
</evidence>
<dbReference type="OrthoDB" id="9797743at2"/>
<keyword evidence="6" id="KW-0378">Hydrolase</keyword>
<dbReference type="Gene3D" id="3.40.50.1000">
    <property type="entry name" value="HAD superfamily/HAD-like"/>
    <property type="match status" value="1"/>
</dbReference>
<reference evidence="6 7" key="1">
    <citation type="submission" date="2019-02" db="EMBL/GenBank/DDBJ databases">
        <title>Complete Genome Sequence and Methylome Analysis of free living Spirochaetas.</title>
        <authorList>
            <person name="Fomenkov A."/>
            <person name="Dubinina G."/>
            <person name="Leshcheva N."/>
            <person name="Mikheeva N."/>
            <person name="Grabovich M."/>
            <person name="Vincze T."/>
            <person name="Roberts R.J."/>
        </authorList>
    </citation>
    <scope>NUCLEOTIDE SEQUENCE [LARGE SCALE GENOMIC DNA]</scope>
    <source>
        <strain evidence="6 7">K2</strain>
    </source>
</reference>
<protein>
    <submittedName>
        <fullName evidence="6">HAD family hydrolase</fullName>
    </submittedName>
</protein>
<dbReference type="InterPro" id="IPR023214">
    <property type="entry name" value="HAD_sf"/>
</dbReference>
<name>A0A5C1QN72_9SPIO</name>
<dbReference type="GO" id="GO:0046872">
    <property type="term" value="F:metal ion binding"/>
    <property type="evidence" value="ECO:0007669"/>
    <property type="project" value="UniProtKB-KW"/>
</dbReference>
<dbReference type="SFLD" id="SFLDG01129">
    <property type="entry name" value="C1.5:_HAD__Beta-PGM__Phosphata"/>
    <property type="match status" value="1"/>
</dbReference>
<dbReference type="Gene3D" id="1.10.150.240">
    <property type="entry name" value="Putative phosphatase, domain 2"/>
    <property type="match status" value="1"/>
</dbReference>
<proteinExistence type="inferred from homology"/>
<dbReference type="InterPro" id="IPR023198">
    <property type="entry name" value="PGP-like_dom2"/>
</dbReference>
<accession>A0A5C1QN72</accession>
<dbReference type="Proteomes" id="UP000324209">
    <property type="component" value="Chromosome"/>
</dbReference>
<gene>
    <name evidence="6" type="ORF">EXM22_16730</name>
</gene>
<dbReference type="Pfam" id="PF00702">
    <property type="entry name" value="Hydrolase"/>
    <property type="match status" value="1"/>
</dbReference>
<dbReference type="CDD" id="cd07505">
    <property type="entry name" value="HAD_BPGM-like"/>
    <property type="match status" value="1"/>
</dbReference>
<keyword evidence="3" id="KW-0479">Metal-binding</keyword>
<dbReference type="InterPro" id="IPR051600">
    <property type="entry name" value="Beta-PGM-like"/>
</dbReference>
<dbReference type="InterPro" id="IPR036412">
    <property type="entry name" value="HAD-like_sf"/>
</dbReference>
<dbReference type="NCBIfam" id="TIGR01509">
    <property type="entry name" value="HAD-SF-IA-v3"/>
    <property type="match status" value="1"/>
</dbReference>
<dbReference type="SUPFAM" id="SSF56784">
    <property type="entry name" value="HAD-like"/>
    <property type="match status" value="1"/>
</dbReference>
<keyword evidence="4" id="KW-0460">Magnesium</keyword>
<dbReference type="InterPro" id="IPR006439">
    <property type="entry name" value="HAD-SF_hydro_IA"/>
</dbReference>
<evidence type="ECO:0000256" key="1">
    <source>
        <dbReference type="ARBA" id="ARBA00001946"/>
    </source>
</evidence>
<dbReference type="GO" id="GO:0016787">
    <property type="term" value="F:hydrolase activity"/>
    <property type="evidence" value="ECO:0007669"/>
    <property type="project" value="UniProtKB-KW"/>
</dbReference>
<comment type="similarity">
    <text evidence="2">Belongs to the HAD-like hydrolase superfamily. CbbY/CbbZ/Gph/YieH family.</text>
</comment>
<dbReference type="PANTHER" id="PTHR46193">
    <property type="entry name" value="6-PHOSPHOGLUCONATE PHOSPHATASE"/>
    <property type="match status" value="1"/>
</dbReference>
<comment type="cofactor">
    <cofactor evidence="1">
        <name>Mg(2+)</name>
        <dbReference type="ChEBI" id="CHEBI:18420"/>
    </cofactor>
</comment>
<evidence type="ECO:0000256" key="5">
    <source>
        <dbReference type="ARBA" id="ARBA00023277"/>
    </source>
</evidence>
<evidence type="ECO:0000313" key="6">
    <source>
        <dbReference type="EMBL" id="QEN09545.1"/>
    </source>
</evidence>
<evidence type="ECO:0000256" key="2">
    <source>
        <dbReference type="ARBA" id="ARBA00006171"/>
    </source>
</evidence>
<dbReference type="KEGG" id="ock:EXM22_16730"/>
<organism evidence="6 7">
    <name type="scientific">Oceanispirochaeta crateris</name>
    <dbReference type="NCBI Taxonomy" id="2518645"/>
    <lineage>
        <taxon>Bacteria</taxon>
        <taxon>Pseudomonadati</taxon>
        <taxon>Spirochaetota</taxon>
        <taxon>Spirochaetia</taxon>
        <taxon>Spirochaetales</taxon>
        <taxon>Spirochaetaceae</taxon>
        <taxon>Oceanispirochaeta</taxon>
    </lineage>
</organism>
<dbReference type="SFLD" id="SFLDS00003">
    <property type="entry name" value="Haloacid_Dehalogenase"/>
    <property type="match status" value="1"/>
</dbReference>
<dbReference type="RefSeq" id="WP_149487619.1">
    <property type="nucleotide sequence ID" value="NZ_CP036150.1"/>
</dbReference>